<organism evidence="1 2">
    <name type="scientific">Hexamita inflata</name>
    <dbReference type="NCBI Taxonomy" id="28002"/>
    <lineage>
        <taxon>Eukaryota</taxon>
        <taxon>Metamonada</taxon>
        <taxon>Diplomonadida</taxon>
        <taxon>Hexamitidae</taxon>
        <taxon>Hexamitinae</taxon>
        <taxon>Hexamita</taxon>
    </lineage>
</organism>
<keyword evidence="2" id="KW-1185">Reference proteome</keyword>
<evidence type="ECO:0000313" key="2">
    <source>
        <dbReference type="Proteomes" id="UP001642409"/>
    </source>
</evidence>
<dbReference type="Proteomes" id="UP001642409">
    <property type="component" value="Unassembled WGS sequence"/>
</dbReference>
<accession>A0ABP1HT54</accession>
<gene>
    <name evidence="1" type="ORF">HINF_LOCUS16060</name>
</gene>
<dbReference type="EMBL" id="CAXDID020000039">
    <property type="protein sequence ID" value="CAL5999116.1"/>
    <property type="molecule type" value="Genomic_DNA"/>
</dbReference>
<name>A0ABP1HT54_9EUKA</name>
<evidence type="ECO:0000313" key="1">
    <source>
        <dbReference type="EMBL" id="CAL5999116.1"/>
    </source>
</evidence>
<sequence>MGMQFQIQFQHHLGFQQYFRIYCIHKKKQQKTTKQKTIENINNLIKNCFLKSTTRIVPYCYNYLNTFFNIIQESEQGSLPKQIGKLHQFVPNVISKYRNACNSNEDIENTGRNAHVYQVGISQ</sequence>
<protein>
    <submittedName>
        <fullName evidence="1">Hypothetical_protein</fullName>
    </submittedName>
</protein>
<proteinExistence type="predicted"/>
<comment type="caution">
    <text evidence="1">The sequence shown here is derived from an EMBL/GenBank/DDBJ whole genome shotgun (WGS) entry which is preliminary data.</text>
</comment>
<reference evidence="1 2" key="1">
    <citation type="submission" date="2024-07" db="EMBL/GenBank/DDBJ databases">
        <authorList>
            <person name="Akdeniz Z."/>
        </authorList>
    </citation>
    <scope>NUCLEOTIDE SEQUENCE [LARGE SCALE GENOMIC DNA]</scope>
</reference>